<name>A0AAE0N605_9PEZI</name>
<accession>A0AAE0N605</accession>
<evidence type="ECO:0000313" key="13">
    <source>
        <dbReference type="Proteomes" id="UP001287356"/>
    </source>
</evidence>
<gene>
    <name evidence="12" type="ORF">B0T24DRAFT_298094</name>
</gene>
<feature type="domain" description="Carrier" evidence="11">
    <location>
        <begin position="1556"/>
        <end position="1632"/>
    </location>
</feature>
<dbReference type="InterPro" id="IPR020806">
    <property type="entry name" value="PKS_PP-bd"/>
</dbReference>
<keyword evidence="5" id="KW-0843">Virulence</keyword>
<dbReference type="Gene3D" id="3.30.559.10">
    <property type="entry name" value="Chloramphenicol acetyltransferase-like domain"/>
    <property type="match status" value="2"/>
</dbReference>
<dbReference type="InterPro" id="IPR042099">
    <property type="entry name" value="ANL_N_sf"/>
</dbReference>
<dbReference type="InterPro" id="IPR023213">
    <property type="entry name" value="CAT-like_dom_sf"/>
</dbReference>
<dbReference type="InterPro" id="IPR009081">
    <property type="entry name" value="PP-bd_ACP"/>
</dbReference>
<evidence type="ECO:0000256" key="5">
    <source>
        <dbReference type="ARBA" id="ARBA00023026"/>
    </source>
</evidence>
<dbReference type="Pfam" id="PF00501">
    <property type="entry name" value="AMP-binding"/>
    <property type="match status" value="1"/>
</dbReference>
<evidence type="ECO:0000256" key="4">
    <source>
        <dbReference type="ARBA" id="ARBA00022598"/>
    </source>
</evidence>
<keyword evidence="4" id="KW-0436">Ligase</keyword>
<evidence type="ECO:0000256" key="9">
    <source>
        <dbReference type="ARBA" id="ARBA00079461"/>
    </source>
</evidence>
<keyword evidence="2" id="KW-0596">Phosphopantetheine</keyword>
<dbReference type="EMBL" id="JAULSN010000005">
    <property type="protein sequence ID" value="KAK3370724.1"/>
    <property type="molecule type" value="Genomic_DNA"/>
</dbReference>
<evidence type="ECO:0000256" key="8">
    <source>
        <dbReference type="ARBA" id="ARBA00078163"/>
    </source>
</evidence>
<dbReference type="GO" id="GO:1902181">
    <property type="term" value="P:verruculogen biosynthetic process"/>
    <property type="evidence" value="ECO:0007669"/>
    <property type="project" value="UniProtKB-ARBA"/>
</dbReference>
<dbReference type="GO" id="GO:0016874">
    <property type="term" value="F:ligase activity"/>
    <property type="evidence" value="ECO:0007669"/>
    <property type="project" value="UniProtKB-KW"/>
</dbReference>
<dbReference type="InterPro" id="IPR001242">
    <property type="entry name" value="Condensation_dom"/>
</dbReference>
<dbReference type="InterPro" id="IPR000873">
    <property type="entry name" value="AMP-dep_synth/lig_dom"/>
</dbReference>
<dbReference type="Pfam" id="PF00668">
    <property type="entry name" value="Condensation"/>
    <property type="match status" value="2"/>
</dbReference>
<feature type="domain" description="Carrier" evidence="11">
    <location>
        <begin position="878"/>
        <end position="953"/>
    </location>
</feature>
<dbReference type="FunFam" id="3.30.300.30:FF:000015">
    <property type="entry name" value="Nonribosomal peptide synthase SidD"/>
    <property type="match status" value="1"/>
</dbReference>
<proteinExistence type="inferred from homology"/>
<dbReference type="GO" id="GO:0043041">
    <property type="term" value="P:amino acid activation for nonribosomal peptide biosynthetic process"/>
    <property type="evidence" value="ECO:0007669"/>
    <property type="project" value="TreeGrafter"/>
</dbReference>
<keyword evidence="3" id="KW-0597">Phosphoprotein</keyword>
<organism evidence="12 13">
    <name type="scientific">Lasiosphaeria ovina</name>
    <dbReference type="NCBI Taxonomy" id="92902"/>
    <lineage>
        <taxon>Eukaryota</taxon>
        <taxon>Fungi</taxon>
        <taxon>Dikarya</taxon>
        <taxon>Ascomycota</taxon>
        <taxon>Pezizomycotina</taxon>
        <taxon>Sordariomycetes</taxon>
        <taxon>Sordariomycetidae</taxon>
        <taxon>Sordariales</taxon>
        <taxon>Lasiosphaeriaceae</taxon>
        <taxon>Lasiosphaeria</taxon>
    </lineage>
</organism>
<dbReference type="Pfam" id="PF00550">
    <property type="entry name" value="PP-binding"/>
    <property type="match status" value="2"/>
</dbReference>
<comment type="similarity">
    <text evidence="6">Belongs to the NRP synthetase family.</text>
</comment>
<comment type="catalytic activity">
    <reaction evidence="7">
        <text>L-proline + L-tryptophan + 2 ATP = brevianamide F + 2 AMP + 2 diphosphate + 2 H(+)</text>
        <dbReference type="Rhea" id="RHEA:35935"/>
        <dbReference type="ChEBI" id="CHEBI:15378"/>
        <dbReference type="ChEBI" id="CHEBI:30616"/>
        <dbReference type="ChEBI" id="CHEBI:33019"/>
        <dbReference type="ChEBI" id="CHEBI:57912"/>
        <dbReference type="ChEBI" id="CHEBI:60039"/>
        <dbReference type="ChEBI" id="CHEBI:64530"/>
        <dbReference type="ChEBI" id="CHEBI:456215"/>
    </reaction>
</comment>
<keyword evidence="13" id="KW-1185">Reference proteome</keyword>
<evidence type="ECO:0000256" key="10">
    <source>
        <dbReference type="SAM" id="MobiDB-lite"/>
    </source>
</evidence>
<reference evidence="12" key="2">
    <citation type="submission" date="2023-06" db="EMBL/GenBank/DDBJ databases">
        <authorList>
            <consortium name="Lawrence Berkeley National Laboratory"/>
            <person name="Haridas S."/>
            <person name="Hensen N."/>
            <person name="Bonometti L."/>
            <person name="Westerberg I."/>
            <person name="Brannstrom I.O."/>
            <person name="Guillou S."/>
            <person name="Cros-Aarteil S."/>
            <person name="Calhoun S."/>
            <person name="Kuo A."/>
            <person name="Mondo S."/>
            <person name="Pangilinan J."/>
            <person name="Riley R."/>
            <person name="Labutti K."/>
            <person name="Andreopoulos B."/>
            <person name="Lipzen A."/>
            <person name="Chen C."/>
            <person name="Yanf M."/>
            <person name="Daum C."/>
            <person name="Ng V."/>
            <person name="Clum A."/>
            <person name="Steindorff A."/>
            <person name="Ohm R."/>
            <person name="Martin F."/>
            <person name="Silar P."/>
            <person name="Natvig D."/>
            <person name="Lalanne C."/>
            <person name="Gautier V."/>
            <person name="Ament-Velasquez S.L."/>
            <person name="Kruys A."/>
            <person name="Hutchinson M.I."/>
            <person name="Powell A.J."/>
            <person name="Barry K."/>
            <person name="Miller A.N."/>
            <person name="Grigoriev I.V."/>
            <person name="Debuchy R."/>
            <person name="Gladieux P."/>
            <person name="Thoren M.H."/>
            <person name="Johannesson H."/>
        </authorList>
    </citation>
    <scope>NUCLEOTIDE SEQUENCE</scope>
    <source>
        <strain evidence="12">CBS 958.72</strain>
    </source>
</reference>
<evidence type="ECO:0000313" key="12">
    <source>
        <dbReference type="EMBL" id="KAK3370724.1"/>
    </source>
</evidence>
<dbReference type="FunFam" id="3.30.559.30:FF:000003">
    <property type="entry name" value="Nonribosomal peptide synthase SidD"/>
    <property type="match status" value="1"/>
</dbReference>
<dbReference type="SUPFAM" id="SSF56801">
    <property type="entry name" value="Acetyl-CoA synthetase-like"/>
    <property type="match status" value="1"/>
</dbReference>
<dbReference type="SUPFAM" id="SSF47336">
    <property type="entry name" value="ACP-like"/>
    <property type="match status" value="2"/>
</dbReference>
<dbReference type="PROSITE" id="PS00455">
    <property type="entry name" value="AMP_BINDING"/>
    <property type="match status" value="1"/>
</dbReference>
<dbReference type="InterPro" id="IPR006162">
    <property type="entry name" value="Ppantetheine_attach_site"/>
</dbReference>
<dbReference type="Proteomes" id="UP001287356">
    <property type="component" value="Unassembled WGS sequence"/>
</dbReference>
<dbReference type="FunFam" id="1.10.1200.10:FF:000028">
    <property type="entry name" value="Nonribosomal peptide synthetase 13"/>
    <property type="match status" value="1"/>
</dbReference>
<dbReference type="Gene3D" id="3.30.559.30">
    <property type="entry name" value="Nonribosomal peptide synthetase, condensation domain"/>
    <property type="match status" value="2"/>
</dbReference>
<dbReference type="PROSITE" id="PS50075">
    <property type="entry name" value="CARRIER"/>
    <property type="match status" value="2"/>
</dbReference>
<dbReference type="InterPro" id="IPR036736">
    <property type="entry name" value="ACP-like_sf"/>
</dbReference>
<dbReference type="InterPro" id="IPR020845">
    <property type="entry name" value="AMP-binding_CS"/>
</dbReference>
<feature type="region of interest" description="Disordered" evidence="10">
    <location>
        <begin position="1629"/>
        <end position="1650"/>
    </location>
</feature>
<comment type="caution">
    <text evidence="12">The sequence shown here is derived from an EMBL/GenBank/DDBJ whole genome shotgun (WGS) entry which is preliminary data.</text>
</comment>
<dbReference type="Gene3D" id="3.40.50.12780">
    <property type="entry name" value="N-terminal domain of ligase-like"/>
    <property type="match status" value="1"/>
</dbReference>
<feature type="compositionally biased region" description="Basic and acidic residues" evidence="10">
    <location>
        <begin position="73"/>
        <end position="83"/>
    </location>
</feature>
<dbReference type="FunFam" id="1.10.1200.10:FF:000005">
    <property type="entry name" value="Nonribosomal peptide synthetase 1"/>
    <property type="match status" value="1"/>
</dbReference>
<protein>
    <recommendedName>
        <fullName evidence="8">Brevianamide F synthase</fullName>
    </recommendedName>
    <alternativeName>
        <fullName evidence="9">Fumitremorgin biosynthesis protein A</fullName>
    </alternativeName>
</protein>
<dbReference type="CDD" id="cd05918">
    <property type="entry name" value="A_NRPS_SidN3_like"/>
    <property type="match status" value="1"/>
</dbReference>
<evidence type="ECO:0000259" key="11">
    <source>
        <dbReference type="PROSITE" id="PS50075"/>
    </source>
</evidence>
<feature type="region of interest" description="Disordered" evidence="10">
    <location>
        <begin position="62"/>
        <end position="94"/>
    </location>
</feature>
<reference evidence="12" key="1">
    <citation type="journal article" date="2023" name="Mol. Phylogenet. Evol.">
        <title>Genome-scale phylogeny and comparative genomics of the fungal order Sordariales.</title>
        <authorList>
            <person name="Hensen N."/>
            <person name="Bonometti L."/>
            <person name="Westerberg I."/>
            <person name="Brannstrom I.O."/>
            <person name="Guillou S."/>
            <person name="Cros-Aarteil S."/>
            <person name="Calhoun S."/>
            <person name="Haridas S."/>
            <person name="Kuo A."/>
            <person name="Mondo S."/>
            <person name="Pangilinan J."/>
            <person name="Riley R."/>
            <person name="LaButti K."/>
            <person name="Andreopoulos B."/>
            <person name="Lipzen A."/>
            <person name="Chen C."/>
            <person name="Yan M."/>
            <person name="Daum C."/>
            <person name="Ng V."/>
            <person name="Clum A."/>
            <person name="Steindorff A."/>
            <person name="Ohm R.A."/>
            <person name="Martin F."/>
            <person name="Silar P."/>
            <person name="Natvig D.O."/>
            <person name="Lalanne C."/>
            <person name="Gautier V."/>
            <person name="Ament-Velasquez S.L."/>
            <person name="Kruys A."/>
            <person name="Hutchinson M.I."/>
            <person name="Powell A.J."/>
            <person name="Barry K."/>
            <person name="Miller A.N."/>
            <person name="Grigoriev I.V."/>
            <person name="Debuchy R."/>
            <person name="Gladieux P."/>
            <person name="Hiltunen Thoren M."/>
            <person name="Johannesson H."/>
        </authorList>
    </citation>
    <scope>NUCLEOTIDE SEQUENCE</scope>
    <source>
        <strain evidence="12">CBS 958.72</strain>
    </source>
</reference>
<dbReference type="Gene3D" id="3.30.300.30">
    <property type="match status" value="1"/>
</dbReference>
<dbReference type="CDD" id="cd19545">
    <property type="entry name" value="FUM14_C_NRPS-like"/>
    <property type="match status" value="1"/>
</dbReference>
<evidence type="ECO:0000256" key="3">
    <source>
        <dbReference type="ARBA" id="ARBA00022553"/>
    </source>
</evidence>
<evidence type="ECO:0000256" key="6">
    <source>
        <dbReference type="ARBA" id="ARBA00029454"/>
    </source>
</evidence>
<dbReference type="SMART" id="SM00823">
    <property type="entry name" value="PKS_PP"/>
    <property type="match status" value="2"/>
</dbReference>
<sequence length="2106" mass="229251">MHAKGEGQISTSLPTENQRHAAVHRTLFSQSWGAHLMPYALTRPPPSPSIQYDNGISRHTCGRNQAAQASEPAPRDRRMHLARDAPPYGGVGNGSRRTAANSIIEVATATIPAPCLAVDATSTDGSIDANLQNSLLLACIVLEQRGRSDDDRIEQASWGRRTAGGAGAASEFLLSVSGLQLSRTQSEPISEILNALSRSTQTGVASDQCKTFYFNEGKVTRLSSRKHQPDHEGQTWLSRLEAVRDGQNLTLRILRNDTNGSSAGRQAPGKLEALVEILGVITKTPEKPIAVLFDPFGCDSDQIWQWNAELPPTIDRCIHDIISEQAGTRPEKVAVSSWDGRFTYAEVESMSTRLALYLVAQGIVVGTIVPLCFEKSRWTIVALLAVIKAGGGFALTDPTSQPEARLKAMVEQTGGSLIVASQGQSDLAQQIVPKDGQVVTVSDELFTTLSNGIEGTSASLPLIPTLTTPLYIQFTSGSTGRPKGVVVSHSNYTSGAIPRAAVVGYTSTSRVFEFASYAFDVSIDCMLCTLAMGGTICIPSDADRMNDLGGAIAASGANMAHMTPSVARVLDPKVISGLDVLGLGGEAVSAADAAAWSKGKTSVIIAYGPSECTVGCTVNNTFAHGRGDDERKLFTTGNIGKGVGGVGWIADPQDSERLVPVGAVGELLIEGPVVGLGYLGELEKTAEVFIDDPAWLVAGHGATPGRRGRLYKTGDLVRYDADGSGDIVFVGRKDAQVKLRGQRVELVEIEHHLGSRLPGGVKIAAEVIKPIGGEPTLVVFACDPNSASGSPREAASDVDAEPLAFSAEMVEALADIDESLASDLPRYMVPAAYIPLHEMPFLVSGKIDRKKLRKHGATLTREELAASNRRNKKGGSKHPETDTERALCRVWQALLGDRVEISAQDSFFALGGDSLRAMKLVSLARSEGIAITVADVFRYPVLRDMAVVATKIPSSEEGSNFQHPVPPFSLLETDWNAEDARSEASRLCGVDEADIEDVYPCTPLQEALMALSAKVREAYVAQRVLKMDNMESAKRLKTAFEAVSADSSIMRTRIVQVSKRGLMQVLVKGPVVWRSAGSLAEYLKKDREEQMDLGKPLVRYAMIMEGGNAHFVLSMHHALYDGWSMPLVVDRVNRSYQGLPLQQPAADFKDFIHYLNHSLDRAACDAYWRDQLAGATGVQFPRLPFEGYQTQADSLLELEVQLDDRRPPACTNATVTLATVIRAAWALVASQYCSGNHDMVFGETLTGRNAPIVGADEIEGPMITTVPVRVSIDHDATVEQYLQSIAEQMINQIPHEHAGLQHIRRLSDDALQACELRTGLVLHPAAGEVAVDENTPANGLVPAGDAEAAQEALKFNTYALMLVCALSTDGFLVMASFDSHTVDKDTVQRVLGQLRIVVLQLCDQDARQRRIGDVQCLTEADLHELQLLGSQVKMPSADSDTLEFEFADGFESLWIVDAADSQRLVPSGAVGELLIETRSQLPAPAVAVARPDWANRVDSEQLARQSRFYRTSRLARFDFSSADSPTFRVLPKTSQPKAAAAARNLTQPTATAPAVTATSAKQKTLRAIWARLLNVDEDTIYLGDSFFARGGDSITAMKLVSEARQQGMHITVALVFANRTLYDMAKVLQNAPTPTPTPTPKSTPATSGSSEAVATELAIVAGRAAEYQPMALFLSFFMGRFRDQLADKTWKISDVIPTRPLQEIAVRGTVELPRFSLRYELLHFNGMVDKTRLFTACQELVSRNEILRTVFVRVDGTCYGVVLDSLPIPVIEYEIDGDSTEEFASQLCRVDAQTRIPYGSSFVKWFFITNGNQCSLAFRLSHAQYDEICLPIFLNQLHQLYQDPKAVSPSFPFSAFVNHTLRDSIPRAIPYWRDLLAGSRGISVLLPGIPVTSRRHFAIHRSVNISARSRDVTVATLPSAAWALTLARRLHVSDVVFGEVASGRSVDIPGVPDANVIAGPCWQYVPTRVRFDSEPPIKTGHDLLAALQHQHMTTSSHDSMGLDEIVRQCTDWDPETTTWFDTVVHQDVAHVETLSFVGQTAKFETLYPYEEPLREWKIQAFHDGDTLTLEVVTYESWKDHAVKLLDDVVTSLEQLVQRPWDQLDVV</sequence>
<dbReference type="PANTHER" id="PTHR45527:SF3">
    <property type="entry name" value="SIDEROPHORE SYNTHETASE (EUROFUNG)"/>
    <property type="match status" value="1"/>
</dbReference>
<dbReference type="Gene3D" id="1.10.1200.10">
    <property type="entry name" value="ACP-like"/>
    <property type="match status" value="2"/>
</dbReference>
<dbReference type="CDD" id="cd19542">
    <property type="entry name" value="CT_NRPS-like"/>
    <property type="match status" value="1"/>
</dbReference>
<dbReference type="GO" id="GO:0031177">
    <property type="term" value="F:phosphopantetheine binding"/>
    <property type="evidence" value="ECO:0007669"/>
    <property type="project" value="InterPro"/>
</dbReference>
<dbReference type="FunFam" id="3.40.50.12780:FF:000014">
    <property type="entry name" value="Nonribosomal peptide synthetase 1"/>
    <property type="match status" value="1"/>
</dbReference>
<dbReference type="PROSITE" id="PS00012">
    <property type="entry name" value="PHOSPHOPANTETHEINE"/>
    <property type="match status" value="1"/>
</dbReference>
<dbReference type="InterPro" id="IPR045851">
    <property type="entry name" value="AMP-bd_C_sf"/>
</dbReference>
<dbReference type="PANTHER" id="PTHR45527">
    <property type="entry name" value="NONRIBOSOMAL PEPTIDE SYNTHETASE"/>
    <property type="match status" value="1"/>
</dbReference>
<comment type="pathway">
    <text evidence="1">Mycotoxin biosynthesis.</text>
</comment>
<evidence type="ECO:0000256" key="1">
    <source>
        <dbReference type="ARBA" id="ARBA00004685"/>
    </source>
</evidence>
<dbReference type="GO" id="GO:0005737">
    <property type="term" value="C:cytoplasm"/>
    <property type="evidence" value="ECO:0007669"/>
    <property type="project" value="TreeGrafter"/>
</dbReference>
<evidence type="ECO:0000256" key="2">
    <source>
        <dbReference type="ARBA" id="ARBA00022450"/>
    </source>
</evidence>
<dbReference type="SUPFAM" id="SSF52777">
    <property type="entry name" value="CoA-dependent acyltransferases"/>
    <property type="match status" value="4"/>
</dbReference>
<evidence type="ECO:0000256" key="7">
    <source>
        <dbReference type="ARBA" id="ARBA00051337"/>
    </source>
</evidence>